<dbReference type="InterPro" id="IPR019012">
    <property type="entry name" value="RNA_cap_Gua-N2-MeTrfase"/>
</dbReference>
<dbReference type="FunFam" id="3.40.50.150:FF:000270">
    <property type="entry name" value="RNA methylase family protein"/>
    <property type="match status" value="1"/>
</dbReference>
<dbReference type="Pfam" id="PF09445">
    <property type="entry name" value="Methyltransf_15"/>
    <property type="match status" value="1"/>
</dbReference>
<dbReference type="AlphaFoldDB" id="A0A2J6PVB7"/>
<dbReference type="InterPro" id="IPR029063">
    <property type="entry name" value="SAM-dependent_MTases_sf"/>
</dbReference>
<dbReference type="Gene3D" id="3.40.50.150">
    <property type="entry name" value="Vaccinia Virus protein VP39"/>
    <property type="match status" value="1"/>
</dbReference>
<evidence type="ECO:0000256" key="2">
    <source>
        <dbReference type="ARBA" id="ARBA00025783"/>
    </source>
</evidence>
<dbReference type="SUPFAM" id="SSF53335">
    <property type="entry name" value="S-adenosyl-L-methionine-dependent methyltransferases"/>
    <property type="match status" value="1"/>
</dbReference>
<evidence type="ECO:0000256" key="7">
    <source>
        <dbReference type="ARBA" id="ARBA00049790"/>
    </source>
</evidence>
<dbReference type="PANTHER" id="PTHR14741:SF32">
    <property type="entry name" value="TRIMETHYLGUANOSINE SYNTHASE"/>
    <property type="match status" value="1"/>
</dbReference>
<keyword evidence="8" id="KW-0808">Transferase</keyword>
<dbReference type="EMBL" id="KZ613496">
    <property type="protein sequence ID" value="PMD17968.1"/>
    <property type="molecule type" value="Genomic_DNA"/>
</dbReference>
<comment type="catalytic activity">
    <reaction evidence="6">
        <text>a 5'-end (N(7)-methyl 5'-triphosphoguanosine)-ribonucleoside in snRNA + S-adenosyl-L-methionine = a 5'-end (N(2),N(7)-dimethyl 5'-triphosphoguanosine)-ribonucleoside in snRNA + S-adenosyl-L-homocysteine + H(+)</text>
        <dbReference type="Rhea" id="RHEA:78471"/>
        <dbReference type="Rhea" id="RHEA-COMP:19085"/>
        <dbReference type="Rhea" id="RHEA-COMP:19087"/>
        <dbReference type="ChEBI" id="CHEBI:15378"/>
        <dbReference type="ChEBI" id="CHEBI:57856"/>
        <dbReference type="ChEBI" id="CHEBI:59789"/>
        <dbReference type="ChEBI" id="CHEBI:156461"/>
        <dbReference type="ChEBI" id="CHEBI:172880"/>
    </reaction>
    <physiologicalReaction direction="left-to-right" evidence="6">
        <dbReference type="Rhea" id="RHEA:78472"/>
    </physiologicalReaction>
</comment>
<comment type="catalytic activity">
    <reaction evidence="3">
        <text>a 5'-end (N(2),N(7)-dimethyl 5'-triphosphoguanosine)-ribonucleoside in snoRNA + S-adenosyl-L-methionine = a 5'-end (N(2),N(2),N(7)-trimethyl 5'-triphosphoguanosine)-ribonucleoside in snoRNA + S-adenosyl-L-homocysteine + H(+)</text>
        <dbReference type="Rhea" id="RHEA:78507"/>
        <dbReference type="Rhea" id="RHEA-COMP:19088"/>
        <dbReference type="Rhea" id="RHEA-COMP:19090"/>
        <dbReference type="ChEBI" id="CHEBI:15378"/>
        <dbReference type="ChEBI" id="CHEBI:57856"/>
        <dbReference type="ChEBI" id="CHEBI:59789"/>
        <dbReference type="ChEBI" id="CHEBI:167623"/>
        <dbReference type="ChEBI" id="CHEBI:172880"/>
    </reaction>
    <physiologicalReaction direction="left-to-right" evidence="3">
        <dbReference type="Rhea" id="RHEA:78508"/>
    </physiologicalReaction>
</comment>
<evidence type="ECO:0000313" key="8">
    <source>
        <dbReference type="EMBL" id="PMD17968.1"/>
    </source>
</evidence>
<reference evidence="8 9" key="1">
    <citation type="submission" date="2016-05" db="EMBL/GenBank/DDBJ databases">
        <title>A degradative enzymes factory behind the ericoid mycorrhizal symbiosis.</title>
        <authorList>
            <consortium name="DOE Joint Genome Institute"/>
            <person name="Martino E."/>
            <person name="Morin E."/>
            <person name="Grelet G."/>
            <person name="Kuo A."/>
            <person name="Kohler A."/>
            <person name="Daghino S."/>
            <person name="Barry K."/>
            <person name="Choi C."/>
            <person name="Cichocki N."/>
            <person name="Clum A."/>
            <person name="Copeland A."/>
            <person name="Hainaut M."/>
            <person name="Haridas S."/>
            <person name="Labutti K."/>
            <person name="Lindquist E."/>
            <person name="Lipzen A."/>
            <person name="Khouja H.-R."/>
            <person name="Murat C."/>
            <person name="Ohm R."/>
            <person name="Olson A."/>
            <person name="Spatafora J."/>
            <person name="Veneault-Fourrey C."/>
            <person name="Henrissat B."/>
            <person name="Grigoriev I."/>
            <person name="Martin F."/>
            <person name="Perotto S."/>
        </authorList>
    </citation>
    <scope>NUCLEOTIDE SEQUENCE [LARGE SCALE GENOMIC DNA]</scope>
    <source>
        <strain evidence="8 9">UAMH 7357</strain>
    </source>
</reference>
<evidence type="ECO:0000256" key="3">
    <source>
        <dbReference type="ARBA" id="ARBA00047418"/>
    </source>
</evidence>
<dbReference type="PANTHER" id="PTHR14741">
    <property type="entry name" value="S-ADENOSYLMETHIONINE-DEPENDENT METHYLTRANSFERASE RELATED"/>
    <property type="match status" value="1"/>
</dbReference>
<comment type="catalytic activity">
    <reaction evidence="5">
        <text>a 5'-end (N(2),N(7)-dimethyl 5'-triphosphoguanosine)-ribonucleoside in snRNA + S-adenosyl-L-methionine = a 5'-end (N(2),N(2),N(7)-trimethyl 5'-triphosphoguanosine)-ribonucleoside in snRNA + S-adenosyl-L-homocysteine + H(+)</text>
        <dbReference type="Rhea" id="RHEA:78479"/>
        <dbReference type="Rhea" id="RHEA-COMP:19087"/>
        <dbReference type="Rhea" id="RHEA-COMP:19089"/>
        <dbReference type="ChEBI" id="CHEBI:15378"/>
        <dbReference type="ChEBI" id="CHEBI:57856"/>
        <dbReference type="ChEBI" id="CHEBI:59789"/>
        <dbReference type="ChEBI" id="CHEBI:167623"/>
        <dbReference type="ChEBI" id="CHEBI:172880"/>
    </reaction>
    <physiologicalReaction direction="left-to-right" evidence="5">
        <dbReference type="Rhea" id="RHEA:78480"/>
    </physiologicalReaction>
</comment>
<dbReference type="GO" id="GO:0005634">
    <property type="term" value="C:nucleus"/>
    <property type="evidence" value="ECO:0007669"/>
    <property type="project" value="TreeGrafter"/>
</dbReference>
<dbReference type="Proteomes" id="UP000235672">
    <property type="component" value="Unassembled WGS sequence"/>
</dbReference>
<name>A0A2J6PVB7_9HELO</name>
<keyword evidence="9" id="KW-1185">Reference proteome</keyword>
<dbReference type="GO" id="GO:0071164">
    <property type="term" value="F:RNA cap trimethylguanosine synthase activity"/>
    <property type="evidence" value="ECO:0007669"/>
    <property type="project" value="TreeGrafter"/>
</dbReference>
<evidence type="ECO:0000313" key="9">
    <source>
        <dbReference type="Proteomes" id="UP000235672"/>
    </source>
</evidence>
<accession>A0A2J6PVB7</accession>
<keyword evidence="8" id="KW-0489">Methyltransferase</keyword>
<protein>
    <recommendedName>
        <fullName evidence="1">Trimethylguanosine synthase</fullName>
    </recommendedName>
    <alternativeName>
        <fullName evidence="7">Cap-specific guanine-N(2) methyltransferase</fullName>
    </alternativeName>
</protein>
<sequence length="245" mass="27180">MSDAESNTAAYLPLTEKCHHYTRRSDVDWDIQKYWAQRYSIFSLYDEGIHMTDDSWFGVTPEPVANKVAEDLSALTPKSKTVLIDMFAGAGGNVIAFALSKRWSTIIAIEKDPSVIACAQHNANIYGVFEQITWINDDSFSYLEKNSTSIDPSKTVIFASPPWGGPGYTTDKIFNLNTMAPYSIKQIHNVCRGMDSALYLPRTSDLRQIAKLAPGEEKIEVVQYCMEGASKALVAYIPAIALTSS</sequence>
<dbReference type="CDD" id="cd02440">
    <property type="entry name" value="AdoMet_MTases"/>
    <property type="match status" value="1"/>
</dbReference>
<evidence type="ECO:0000256" key="5">
    <source>
        <dbReference type="ARBA" id="ARBA00048763"/>
    </source>
</evidence>
<organism evidence="8 9">
    <name type="scientific">Hyaloscypha hepaticicola</name>
    <dbReference type="NCBI Taxonomy" id="2082293"/>
    <lineage>
        <taxon>Eukaryota</taxon>
        <taxon>Fungi</taxon>
        <taxon>Dikarya</taxon>
        <taxon>Ascomycota</taxon>
        <taxon>Pezizomycotina</taxon>
        <taxon>Leotiomycetes</taxon>
        <taxon>Helotiales</taxon>
        <taxon>Hyaloscyphaceae</taxon>
        <taxon>Hyaloscypha</taxon>
    </lineage>
</organism>
<comment type="similarity">
    <text evidence="2">Belongs to the methyltransferase superfamily. Trimethylguanosine synthase family.</text>
</comment>
<gene>
    <name evidence="8" type="ORF">NA56DRAFT_577909</name>
</gene>
<proteinExistence type="inferred from homology"/>
<evidence type="ECO:0000256" key="6">
    <source>
        <dbReference type="ARBA" id="ARBA00049075"/>
    </source>
</evidence>
<evidence type="ECO:0000256" key="1">
    <source>
        <dbReference type="ARBA" id="ARBA00018517"/>
    </source>
</evidence>
<evidence type="ECO:0000256" key="4">
    <source>
        <dbReference type="ARBA" id="ARBA00048740"/>
    </source>
</evidence>
<comment type="catalytic activity">
    <reaction evidence="4">
        <text>a 5'-end (N(7)-methyl 5'-triphosphoguanosine)-ribonucleoside in snoRNA + S-adenosyl-L-methionine = a 5'-end (N(2),N(7)-dimethyl 5'-triphosphoguanosine)-ribonucleoside in snoRNA + S-adenosyl-L-homocysteine + H(+)</text>
        <dbReference type="Rhea" id="RHEA:78475"/>
        <dbReference type="Rhea" id="RHEA-COMP:19086"/>
        <dbReference type="Rhea" id="RHEA-COMP:19088"/>
        <dbReference type="ChEBI" id="CHEBI:15378"/>
        <dbReference type="ChEBI" id="CHEBI:57856"/>
        <dbReference type="ChEBI" id="CHEBI:59789"/>
        <dbReference type="ChEBI" id="CHEBI:156461"/>
        <dbReference type="ChEBI" id="CHEBI:172880"/>
    </reaction>
    <physiologicalReaction direction="left-to-right" evidence="4">
        <dbReference type="Rhea" id="RHEA:78476"/>
    </physiologicalReaction>
</comment>
<dbReference type="OrthoDB" id="194443at2759"/>
<dbReference type="STRING" id="1745343.A0A2J6PVB7"/>